<reference evidence="1" key="1">
    <citation type="submission" date="2015-04" db="UniProtKB">
        <authorList>
            <consortium name="EnsemblPlants"/>
        </authorList>
    </citation>
    <scope>IDENTIFICATION</scope>
</reference>
<evidence type="ECO:0000313" key="2">
    <source>
        <dbReference type="Proteomes" id="UP000026962"/>
    </source>
</evidence>
<accession>A0A0E0L2D1</accession>
<evidence type="ECO:0000313" key="1">
    <source>
        <dbReference type="EnsemblPlants" id="OPUNC05G14030.1"/>
    </source>
</evidence>
<dbReference type="HOGENOM" id="CLU_2214244_0_0_1"/>
<dbReference type="EnsemblPlants" id="OPUNC05G14030.1">
    <property type="protein sequence ID" value="OPUNC05G14030.1"/>
    <property type="gene ID" value="OPUNC05G14030"/>
</dbReference>
<dbReference type="Proteomes" id="UP000026962">
    <property type="component" value="Chromosome 5"/>
</dbReference>
<protein>
    <submittedName>
        <fullName evidence="1">Uncharacterized protein</fullName>
    </submittedName>
</protein>
<sequence>MEPRWSTPPAGAPSSQPAAPVLKRIYFFTAQLPQQSHKDIQLVVSKRQGCCLANVSATGTADLPCPDHCKELLHVVITSFLEASDPTPTQVFLCVSLVVVQSLHICC</sequence>
<organism evidence="1">
    <name type="scientific">Oryza punctata</name>
    <name type="common">Red rice</name>
    <dbReference type="NCBI Taxonomy" id="4537"/>
    <lineage>
        <taxon>Eukaryota</taxon>
        <taxon>Viridiplantae</taxon>
        <taxon>Streptophyta</taxon>
        <taxon>Embryophyta</taxon>
        <taxon>Tracheophyta</taxon>
        <taxon>Spermatophyta</taxon>
        <taxon>Magnoliopsida</taxon>
        <taxon>Liliopsida</taxon>
        <taxon>Poales</taxon>
        <taxon>Poaceae</taxon>
        <taxon>BOP clade</taxon>
        <taxon>Oryzoideae</taxon>
        <taxon>Oryzeae</taxon>
        <taxon>Oryzinae</taxon>
        <taxon>Oryza</taxon>
    </lineage>
</organism>
<keyword evidence="2" id="KW-1185">Reference proteome</keyword>
<dbReference type="Gramene" id="OPUNC05G14030.1">
    <property type="protein sequence ID" value="OPUNC05G14030.1"/>
    <property type="gene ID" value="OPUNC05G14030"/>
</dbReference>
<reference evidence="1" key="2">
    <citation type="submission" date="2018-05" db="EMBL/GenBank/DDBJ databases">
        <title>OpunRS2 (Oryza punctata Reference Sequence Version 2).</title>
        <authorList>
            <person name="Zhang J."/>
            <person name="Kudrna D."/>
            <person name="Lee S."/>
            <person name="Talag J."/>
            <person name="Welchert J."/>
            <person name="Wing R.A."/>
        </authorList>
    </citation>
    <scope>NUCLEOTIDE SEQUENCE [LARGE SCALE GENOMIC DNA]</scope>
</reference>
<dbReference type="AlphaFoldDB" id="A0A0E0L2D1"/>
<proteinExistence type="predicted"/>
<name>A0A0E0L2D1_ORYPU</name>